<evidence type="ECO:0008006" key="3">
    <source>
        <dbReference type="Google" id="ProtNLM"/>
    </source>
</evidence>
<organism evidence="1 2">
    <name type="scientific">Basidiobolus ranarum</name>
    <dbReference type="NCBI Taxonomy" id="34480"/>
    <lineage>
        <taxon>Eukaryota</taxon>
        <taxon>Fungi</taxon>
        <taxon>Fungi incertae sedis</taxon>
        <taxon>Zoopagomycota</taxon>
        <taxon>Entomophthoromycotina</taxon>
        <taxon>Basidiobolomycetes</taxon>
        <taxon>Basidiobolales</taxon>
        <taxon>Basidiobolaceae</taxon>
        <taxon>Basidiobolus</taxon>
    </lineage>
</organism>
<reference evidence="1 2" key="1">
    <citation type="submission" date="2023-04" db="EMBL/GenBank/DDBJ databases">
        <title>Genome of Basidiobolus ranarum AG-B5.</title>
        <authorList>
            <person name="Stajich J.E."/>
            <person name="Carter-House D."/>
            <person name="Gryganskyi A."/>
        </authorList>
    </citation>
    <scope>NUCLEOTIDE SEQUENCE [LARGE SCALE GENOMIC DNA]</scope>
    <source>
        <strain evidence="1 2">AG-B5</strain>
    </source>
</reference>
<keyword evidence="2" id="KW-1185">Reference proteome</keyword>
<gene>
    <name evidence="1" type="ORF">K7432_009499</name>
</gene>
<evidence type="ECO:0000313" key="2">
    <source>
        <dbReference type="Proteomes" id="UP001479436"/>
    </source>
</evidence>
<accession>A0ABR2VX08</accession>
<sequence length="574" mass="67242">MEQLPSEVFFYILNEVNDVSQTFQKLLKTNKSLFGYLLCNDAFWHRQWLQCFSIELDAYERAKCRKFISETETKVKHKIFHKHSGVTTNSVTPQVSEWFWLFRARAQLSYFWLKRKFQVQKFKKPSQAKVHLIRENPNLLGTIPYSSTQLTIHSLKDGSDRLIQLSQLTEEICFLIAHGQWLLTDIRSLENEESSSTERIINILNFKTNSSYDIHVNSLQLKKGFLRFREPILVLEKTSELTPECVIIDIREKIYTPVTFTIEPEMNGIFEENFGEKVNKMPTETYAIDEVFLHPRLPIVMVLTSGQAHFFMHHGEAGTKRHVTHLLNIDLNLQVTKGHWNEFEFPNVTWQKQPDRQSGYIEDSCAIITWLVHPLDPLVASTNSGIYCLKVGIDSSNCVEIKCDSCGENHRIPKMQIDWRTRFTVRLWTESNDWRHYDENQIFSFNPRNLIVIAIRTHSQFVFLNLTRSSGSYTRYTSIDALSKYSKYHITKFPNLKPTLSVMNKQLCQLQFISCESGELLDSWDFRDNTKSPRKLKRRTQHISVASSNEEALIVTPQLHYLFFGENVHHHMME</sequence>
<name>A0ABR2VX08_9FUNG</name>
<comment type="caution">
    <text evidence="1">The sequence shown here is derived from an EMBL/GenBank/DDBJ whole genome shotgun (WGS) entry which is preliminary data.</text>
</comment>
<proteinExistence type="predicted"/>
<dbReference type="EMBL" id="JASJQH010007465">
    <property type="protein sequence ID" value="KAK9708666.1"/>
    <property type="molecule type" value="Genomic_DNA"/>
</dbReference>
<evidence type="ECO:0000313" key="1">
    <source>
        <dbReference type="EMBL" id="KAK9708666.1"/>
    </source>
</evidence>
<protein>
    <recommendedName>
        <fullName evidence="3">F-box domain-containing protein</fullName>
    </recommendedName>
</protein>
<dbReference type="Proteomes" id="UP001479436">
    <property type="component" value="Unassembled WGS sequence"/>
</dbReference>